<accession>A0A1U8GP58</accession>
<keyword evidence="2" id="KW-0963">Cytoplasm</keyword>
<feature type="compositionally biased region" description="Polar residues" evidence="5">
    <location>
        <begin position="349"/>
        <end position="360"/>
    </location>
</feature>
<dbReference type="GO" id="GO:0061157">
    <property type="term" value="P:mRNA destabilization"/>
    <property type="evidence" value="ECO:0000318"/>
    <property type="project" value="GO_Central"/>
</dbReference>
<evidence type="ECO:0000313" key="8">
    <source>
        <dbReference type="Proteomes" id="UP000222542"/>
    </source>
</evidence>
<name>A0A1U8GP58_CAPAN</name>
<dbReference type="InterPro" id="IPR045168">
    <property type="entry name" value="YTH_prot"/>
</dbReference>
<evidence type="ECO:0000256" key="2">
    <source>
        <dbReference type="ARBA" id="ARBA00022490"/>
    </source>
</evidence>
<evidence type="ECO:0000256" key="4">
    <source>
        <dbReference type="RuleBase" id="RU369095"/>
    </source>
</evidence>
<dbReference type="OrthoDB" id="306690at2759"/>
<evidence type="ECO:0000313" key="7">
    <source>
        <dbReference type="EMBL" id="PHT81514.1"/>
    </source>
</evidence>
<keyword evidence="8" id="KW-1185">Reference proteome</keyword>
<dbReference type="OMA" id="MAYGQFS"/>
<feature type="region of interest" description="Disordered" evidence="5">
    <location>
        <begin position="335"/>
        <end position="394"/>
    </location>
</feature>
<evidence type="ECO:0000259" key="6">
    <source>
        <dbReference type="PROSITE" id="PS50882"/>
    </source>
</evidence>
<comment type="similarity">
    <text evidence="4">Belongs to the YTHDF family.</text>
</comment>
<dbReference type="GO" id="GO:0003729">
    <property type="term" value="F:mRNA binding"/>
    <property type="evidence" value="ECO:0000318"/>
    <property type="project" value="GO_Central"/>
</dbReference>
<feature type="compositionally biased region" description="Polar residues" evidence="5">
    <location>
        <begin position="1"/>
        <end position="13"/>
    </location>
</feature>
<dbReference type="Gramene" id="PHT81514">
    <property type="protein sequence ID" value="PHT81514"/>
    <property type="gene ID" value="T459_14529"/>
</dbReference>
<dbReference type="EMBL" id="AYRZ02000005">
    <property type="protein sequence ID" value="PHT81514.1"/>
    <property type="molecule type" value="Genomic_DNA"/>
</dbReference>
<feature type="compositionally biased region" description="Basic and acidic residues" evidence="5">
    <location>
        <begin position="338"/>
        <end position="348"/>
    </location>
</feature>
<comment type="function">
    <text evidence="4">Specifically recognizes and binds N6-methyladenosine (m6A)-containing RNAs, and regulates mRNA stability. M6A is a modification present at internal sites of mRNAs and some non-coding RNAs and plays a role in mRNA stability and processing.</text>
</comment>
<dbReference type="Pfam" id="PF04146">
    <property type="entry name" value="YTH"/>
    <property type="match status" value="1"/>
</dbReference>
<evidence type="ECO:0000256" key="3">
    <source>
        <dbReference type="ARBA" id="ARBA00022884"/>
    </source>
</evidence>
<dbReference type="InterPro" id="IPR007275">
    <property type="entry name" value="YTH_domain"/>
</dbReference>
<dbReference type="PROSITE" id="PS50882">
    <property type="entry name" value="YTH"/>
    <property type="match status" value="1"/>
</dbReference>
<sequence length="616" mass="67288">MEDTNPQNIDRFTSSSSSSGLVDVGIGERVAEQHNAAEQPISPKDERIVSANASPDAAVPGASRNSNEYPVTSASGPLSTFYPLNSYSPQDQGLYYGGYDNGTGSWVEQSNDVNVNNLHVVPPGMYNENPLFFPPSYGFDAQMAFGQFSPIASPLSPFMIDGQLYSHQIPVSPPFFPPPVSPGLPHVTSALPVSQPDLVAPGSTGHEIDGTHFGAGSGYYIPVGSFGGGELSGSSNMGFYNYLGEFGSGQSLPNRPNPMDSGRYMSQMTSAGLYPQPVGILGSYEQNAMQASHPGLGFTPGSSSRHYSQGSLYPGANYGSGSSSLWEPGHRNWLAPDRGGRRERDRHSVNISPESLGMTSERNRGPRALKPKSKAPVEDDSSSSVIRKEVESTSLQPDQYNQPEFVTDYEHAKFFVIKSFSEDNVHKSIKYSVWASTPQGNRKLDAVYREAKEMNANCPVFLFFSVNASGQFCGVAEMVGPIDFENNAEYWQQDRWSGQFPVKWHVIKDVPNSQFRHILLEHNDNKPVTHSRDSQEVKLPEGLEMLKIFKNYEADTSILDDFTYYDEREKSLLDKKSKQRTLPPGSAAVTTAADTISQLADSLAGTLNLEGNKKLP</sequence>
<dbReference type="PANTHER" id="PTHR12357">
    <property type="entry name" value="YTH YT521-B HOMOLOGY DOMAIN-CONTAINING"/>
    <property type="match status" value="1"/>
</dbReference>
<proteinExistence type="inferred from homology"/>
<comment type="subcellular location">
    <subcellularLocation>
        <location evidence="1">Cytoplasm</location>
    </subcellularLocation>
</comment>
<dbReference type="SMR" id="A0A1U8GP58"/>
<organism evidence="7 8">
    <name type="scientific">Capsicum annuum</name>
    <name type="common">Capsicum pepper</name>
    <dbReference type="NCBI Taxonomy" id="4072"/>
    <lineage>
        <taxon>Eukaryota</taxon>
        <taxon>Viridiplantae</taxon>
        <taxon>Streptophyta</taxon>
        <taxon>Embryophyta</taxon>
        <taxon>Tracheophyta</taxon>
        <taxon>Spermatophyta</taxon>
        <taxon>Magnoliopsida</taxon>
        <taxon>eudicotyledons</taxon>
        <taxon>Gunneridae</taxon>
        <taxon>Pentapetalae</taxon>
        <taxon>asterids</taxon>
        <taxon>lamiids</taxon>
        <taxon>Solanales</taxon>
        <taxon>Solanaceae</taxon>
        <taxon>Solanoideae</taxon>
        <taxon>Capsiceae</taxon>
        <taxon>Capsicum</taxon>
    </lineage>
</organism>
<feature type="region of interest" description="Disordered" evidence="5">
    <location>
        <begin position="1"/>
        <end position="70"/>
    </location>
</feature>
<keyword evidence="3 4" id="KW-0694">RNA-binding</keyword>
<dbReference type="AlphaFoldDB" id="A0A1U8GP58"/>
<feature type="domain" description="YTH" evidence="6">
    <location>
        <begin position="412"/>
        <end position="549"/>
    </location>
</feature>
<dbReference type="GO" id="GO:1990247">
    <property type="term" value="F:N6-methyladenosine-containing RNA reader activity"/>
    <property type="evidence" value="ECO:0007669"/>
    <property type="project" value="UniProtKB-UniRule"/>
</dbReference>
<dbReference type="KEGG" id="cann:107870866"/>
<protein>
    <recommendedName>
        <fullName evidence="4">YTH domain-containing family protein</fullName>
    </recommendedName>
</protein>
<gene>
    <name evidence="7" type="ORF">T459_14529</name>
</gene>
<dbReference type="STRING" id="4072.A0A1U8GP58"/>
<dbReference type="CDD" id="cd21134">
    <property type="entry name" value="YTH"/>
    <property type="match status" value="1"/>
</dbReference>
<dbReference type="GO" id="GO:0005737">
    <property type="term" value="C:cytoplasm"/>
    <property type="evidence" value="ECO:0000318"/>
    <property type="project" value="GO_Central"/>
</dbReference>
<dbReference type="Gene3D" id="3.10.590.10">
    <property type="entry name" value="ph1033 like domains"/>
    <property type="match status" value="1"/>
</dbReference>
<dbReference type="Proteomes" id="UP000222542">
    <property type="component" value="Unassembled WGS sequence"/>
</dbReference>
<reference evidence="7 8" key="2">
    <citation type="journal article" date="2017" name="Genome Biol.">
        <title>New reference genome sequences of hot pepper reveal the massive evolution of plant disease-resistance genes by retroduplication.</title>
        <authorList>
            <person name="Kim S."/>
            <person name="Park J."/>
            <person name="Yeom S.I."/>
            <person name="Kim Y.M."/>
            <person name="Seo E."/>
            <person name="Kim K.T."/>
            <person name="Kim M.S."/>
            <person name="Lee J.M."/>
            <person name="Cheong K."/>
            <person name="Shin H.S."/>
            <person name="Kim S.B."/>
            <person name="Han K."/>
            <person name="Lee J."/>
            <person name="Park M."/>
            <person name="Lee H.A."/>
            <person name="Lee H.Y."/>
            <person name="Lee Y."/>
            <person name="Oh S."/>
            <person name="Lee J.H."/>
            <person name="Choi E."/>
            <person name="Choi E."/>
            <person name="Lee S.E."/>
            <person name="Jeon J."/>
            <person name="Kim H."/>
            <person name="Choi G."/>
            <person name="Song H."/>
            <person name="Lee J."/>
            <person name="Lee S.C."/>
            <person name="Kwon J.K."/>
            <person name="Lee H.Y."/>
            <person name="Koo N."/>
            <person name="Hong Y."/>
            <person name="Kim R.W."/>
            <person name="Kang W.H."/>
            <person name="Huh J.H."/>
            <person name="Kang B.C."/>
            <person name="Yang T.J."/>
            <person name="Lee Y.H."/>
            <person name="Bennetzen J.L."/>
            <person name="Choi D."/>
        </authorList>
    </citation>
    <scope>NUCLEOTIDE SEQUENCE [LARGE SCALE GENOMIC DNA]</scope>
    <source>
        <strain evidence="8">cv. CM334</strain>
    </source>
</reference>
<dbReference type="PANTHER" id="PTHR12357:SF77">
    <property type="entry name" value="YTH DOMAIN-CONTAINING FAMILY PROTEIN"/>
    <property type="match status" value="1"/>
</dbReference>
<reference evidence="7 8" key="1">
    <citation type="journal article" date="2014" name="Nat. Genet.">
        <title>Genome sequence of the hot pepper provides insights into the evolution of pungency in Capsicum species.</title>
        <authorList>
            <person name="Kim S."/>
            <person name="Park M."/>
            <person name="Yeom S.I."/>
            <person name="Kim Y.M."/>
            <person name="Lee J.M."/>
            <person name="Lee H.A."/>
            <person name="Seo E."/>
            <person name="Choi J."/>
            <person name="Cheong K."/>
            <person name="Kim K.T."/>
            <person name="Jung K."/>
            <person name="Lee G.W."/>
            <person name="Oh S.K."/>
            <person name="Bae C."/>
            <person name="Kim S.B."/>
            <person name="Lee H.Y."/>
            <person name="Kim S.Y."/>
            <person name="Kim M.S."/>
            <person name="Kang B.C."/>
            <person name="Jo Y.D."/>
            <person name="Yang H.B."/>
            <person name="Jeong H.J."/>
            <person name="Kang W.H."/>
            <person name="Kwon J.K."/>
            <person name="Shin C."/>
            <person name="Lim J.Y."/>
            <person name="Park J.H."/>
            <person name="Huh J.H."/>
            <person name="Kim J.S."/>
            <person name="Kim B.D."/>
            <person name="Cohen O."/>
            <person name="Paran I."/>
            <person name="Suh M.C."/>
            <person name="Lee S.B."/>
            <person name="Kim Y.K."/>
            <person name="Shin Y."/>
            <person name="Noh S.J."/>
            <person name="Park J."/>
            <person name="Seo Y.S."/>
            <person name="Kwon S.Y."/>
            <person name="Kim H.A."/>
            <person name="Park J.M."/>
            <person name="Kim H.J."/>
            <person name="Choi S.B."/>
            <person name="Bosland P.W."/>
            <person name="Reeves G."/>
            <person name="Jo S.H."/>
            <person name="Lee B.W."/>
            <person name="Cho H.T."/>
            <person name="Choi H.S."/>
            <person name="Lee M.S."/>
            <person name="Yu Y."/>
            <person name="Do Choi Y."/>
            <person name="Park B.S."/>
            <person name="van Deynze A."/>
            <person name="Ashrafi H."/>
            <person name="Hill T."/>
            <person name="Kim W.T."/>
            <person name="Pai H.S."/>
            <person name="Ahn H.K."/>
            <person name="Yeam I."/>
            <person name="Giovannoni J.J."/>
            <person name="Rose J.K."/>
            <person name="Sorensen I."/>
            <person name="Lee S.J."/>
            <person name="Kim R.W."/>
            <person name="Choi I.Y."/>
            <person name="Choi B.S."/>
            <person name="Lim J.S."/>
            <person name="Lee Y.H."/>
            <person name="Choi D."/>
        </authorList>
    </citation>
    <scope>NUCLEOTIDE SEQUENCE [LARGE SCALE GENOMIC DNA]</scope>
    <source>
        <strain evidence="8">cv. CM334</strain>
    </source>
</reference>
<evidence type="ECO:0000256" key="1">
    <source>
        <dbReference type="ARBA" id="ARBA00004496"/>
    </source>
</evidence>
<comment type="caution">
    <text evidence="7">The sequence shown here is derived from an EMBL/GenBank/DDBJ whole genome shotgun (WGS) entry which is preliminary data.</text>
</comment>
<dbReference type="FunFam" id="3.10.590.10:FF:000001">
    <property type="entry name" value="YTH domain family 1, isoform CRA_a"/>
    <property type="match status" value="1"/>
</dbReference>
<evidence type="ECO:0000256" key="5">
    <source>
        <dbReference type="SAM" id="MobiDB-lite"/>
    </source>
</evidence>